<reference evidence="3 4" key="1">
    <citation type="submission" date="2016-07" db="EMBL/GenBank/DDBJ databases">
        <title>Pervasive Adenine N6-methylation of Active Genes in Fungi.</title>
        <authorList>
            <consortium name="DOE Joint Genome Institute"/>
            <person name="Mondo S.J."/>
            <person name="Dannebaum R.O."/>
            <person name="Kuo R.C."/>
            <person name="Labutti K."/>
            <person name="Haridas S."/>
            <person name="Kuo A."/>
            <person name="Salamov A."/>
            <person name="Ahrendt S.R."/>
            <person name="Lipzen A."/>
            <person name="Sullivan W."/>
            <person name="Andreopoulos W.B."/>
            <person name="Clum A."/>
            <person name="Lindquist E."/>
            <person name="Daum C."/>
            <person name="Ramamoorthy G.K."/>
            <person name="Gryganskyi A."/>
            <person name="Culley D."/>
            <person name="Magnuson J.K."/>
            <person name="James T.Y."/>
            <person name="O'Malley M.A."/>
            <person name="Stajich J.E."/>
            <person name="Spatafora J.W."/>
            <person name="Visel A."/>
            <person name="Grigoriev I.V."/>
        </authorList>
    </citation>
    <scope>NUCLEOTIDE SEQUENCE [LARGE SCALE GENOMIC DNA]</scope>
    <source>
        <strain evidence="3 4">NRRL 1336</strain>
    </source>
</reference>
<organism evidence="3 4">
    <name type="scientific">Absidia repens</name>
    <dbReference type="NCBI Taxonomy" id="90262"/>
    <lineage>
        <taxon>Eukaryota</taxon>
        <taxon>Fungi</taxon>
        <taxon>Fungi incertae sedis</taxon>
        <taxon>Mucoromycota</taxon>
        <taxon>Mucoromycotina</taxon>
        <taxon>Mucoromycetes</taxon>
        <taxon>Mucorales</taxon>
        <taxon>Cunninghamellaceae</taxon>
        <taxon>Absidia</taxon>
    </lineage>
</organism>
<protein>
    <recommendedName>
        <fullName evidence="5">C-type lectin domain-containing protein</fullName>
    </recommendedName>
</protein>
<feature type="chain" id="PRO_5010853020" description="C-type lectin domain-containing protein" evidence="2">
    <location>
        <begin position="17"/>
        <end position="370"/>
    </location>
</feature>
<dbReference type="EMBL" id="MCGE01000023">
    <property type="protein sequence ID" value="ORZ10776.1"/>
    <property type="molecule type" value="Genomic_DNA"/>
</dbReference>
<dbReference type="OrthoDB" id="2267907at2759"/>
<keyword evidence="2" id="KW-0732">Signal</keyword>
<proteinExistence type="predicted"/>
<keyword evidence="4" id="KW-1185">Reference proteome</keyword>
<dbReference type="Proteomes" id="UP000193560">
    <property type="component" value="Unassembled WGS sequence"/>
</dbReference>
<dbReference type="AlphaFoldDB" id="A0A1X2I768"/>
<evidence type="ECO:0008006" key="5">
    <source>
        <dbReference type="Google" id="ProtNLM"/>
    </source>
</evidence>
<evidence type="ECO:0000313" key="4">
    <source>
        <dbReference type="Proteomes" id="UP000193560"/>
    </source>
</evidence>
<sequence>MKLLLILSAMTVSVMSQSRCPLTVTHDGQHTFTLATLTEKELEDRRPEAIYKEAAEACFKDCNTAEIMSFSTSYWKHRSPMTILDRAAKFLVESDFFQVNDTYFVNHIAVDEEGPVGFGCFALETDDWHADRWAIFTSYCRPSEFSFYSLDDPVCSSTTSVVCGMPSMVPAVDGQKIANAVHTLESHTDTNNTADTVNPDDGNGNHTTTTLPRSINLAEVITKVASSKSNENINTANHINTNAGNEDMETEAEGQSEFPFFSQNEQHEENISIDDLRYSVIRLHQVSPSSASVSCDHHYAKIGSLYSSSIPQFSKWFQRMHPSEKIIIESWNGDNYGAKDNQCLTFSVSNGVHLCGCSEASTVLCEKMFT</sequence>
<evidence type="ECO:0000256" key="1">
    <source>
        <dbReference type="SAM" id="MobiDB-lite"/>
    </source>
</evidence>
<evidence type="ECO:0000313" key="3">
    <source>
        <dbReference type="EMBL" id="ORZ10776.1"/>
    </source>
</evidence>
<evidence type="ECO:0000256" key="2">
    <source>
        <dbReference type="SAM" id="SignalP"/>
    </source>
</evidence>
<feature type="region of interest" description="Disordered" evidence="1">
    <location>
        <begin position="234"/>
        <end position="255"/>
    </location>
</feature>
<comment type="caution">
    <text evidence="3">The sequence shown here is derived from an EMBL/GenBank/DDBJ whole genome shotgun (WGS) entry which is preliminary data.</text>
</comment>
<feature type="region of interest" description="Disordered" evidence="1">
    <location>
        <begin position="186"/>
        <end position="211"/>
    </location>
</feature>
<gene>
    <name evidence="3" type="ORF">BCR42DRAFT_469688</name>
</gene>
<name>A0A1X2I768_9FUNG</name>
<accession>A0A1X2I768</accession>
<feature type="signal peptide" evidence="2">
    <location>
        <begin position="1"/>
        <end position="16"/>
    </location>
</feature>
<feature type="compositionally biased region" description="Low complexity" evidence="1">
    <location>
        <begin position="234"/>
        <end position="245"/>
    </location>
</feature>